<evidence type="ECO:0000313" key="3">
    <source>
        <dbReference type="RefSeq" id="XP_033357857.1"/>
    </source>
</evidence>
<proteinExistence type="predicted"/>
<feature type="region of interest" description="Disordered" evidence="1">
    <location>
        <begin position="1"/>
        <end position="69"/>
    </location>
</feature>
<reference evidence="3" key="1">
    <citation type="submission" date="2025-08" db="UniProtKB">
        <authorList>
            <consortium name="RefSeq"/>
        </authorList>
    </citation>
    <scope>IDENTIFICATION</scope>
    <source>
        <tissue evidence="3">Muscle</tissue>
    </source>
</reference>
<name>A0A6J3KY17_9HYME</name>
<dbReference type="KEGG" id="bvk:117237693"/>
<sequence length="273" mass="29945">MSQPPSKPHGKPGPGGSWTPRPNVSGQYRPPSPYSPTGSPHPQRARGPPTPVHHAHPASPLTYTGMRHPMSPVPIGMPISPGMSPVFGSPTGYIQCPRPRWPSPIPVGSQAPRPFIPMQSSLESGATPPLVSAPPEYMIGTYRPGEYEYVGVPLDHSQTEEESSGPSTAEIIANQSQDYVDEKLAEYQATIQQLQSEYFLATVYIFARFYAVLKTIIPNLSLFLLDKFMITIKNNRLQVIISINHIAVCNQCILKNYGVRSSSLDETVFIEIL</sequence>
<organism evidence="2 3">
    <name type="scientific">Bombus vosnesenskii</name>
    <dbReference type="NCBI Taxonomy" id="207650"/>
    <lineage>
        <taxon>Eukaryota</taxon>
        <taxon>Metazoa</taxon>
        <taxon>Ecdysozoa</taxon>
        <taxon>Arthropoda</taxon>
        <taxon>Hexapoda</taxon>
        <taxon>Insecta</taxon>
        <taxon>Pterygota</taxon>
        <taxon>Neoptera</taxon>
        <taxon>Endopterygota</taxon>
        <taxon>Hymenoptera</taxon>
        <taxon>Apocrita</taxon>
        <taxon>Aculeata</taxon>
        <taxon>Apoidea</taxon>
        <taxon>Anthophila</taxon>
        <taxon>Apidae</taxon>
        <taxon>Bombus</taxon>
        <taxon>Pyrobombus</taxon>
    </lineage>
</organism>
<dbReference type="RefSeq" id="XP_033357857.1">
    <property type="nucleotide sequence ID" value="XM_033501966.1"/>
</dbReference>
<evidence type="ECO:0000313" key="2">
    <source>
        <dbReference type="Proteomes" id="UP000504631"/>
    </source>
</evidence>
<evidence type="ECO:0000256" key="1">
    <source>
        <dbReference type="SAM" id="MobiDB-lite"/>
    </source>
</evidence>
<dbReference type="GeneID" id="117237693"/>
<dbReference type="AlphaFoldDB" id="A0A6J3KY17"/>
<protein>
    <submittedName>
        <fullName evidence="3">Extensin-like</fullName>
    </submittedName>
</protein>
<gene>
    <name evidence="3" type="primary">LOC117237693</name>
</gene>
<dbReference type="Proteomes" id="UP000504631">
    <property type="component" value="Unplaced"/>
</dbReference>
<keyword evidence="2" id="KW-1185">Reference proteome</keyword>
<accession>A0A6J3KY17</accession>